<dbReference type="Gene3D" id="3.40.50.2300">
    <property type="match status" value="2"/>
</dbReference>
<dbReference type="PANTHER" id="PTHR30483:SF6">
    <property type="entry name" value="PERIPLASMIC BINDING PROTEIN OF ABC TRANSPORTER FOR NATURAL AMINO ACIDS"/>
    <property type="match status" value="1"/>
</dbReference>
<sequence>MKKSLPLLVMLICALFFVQSVPAQDVIKVGVPLAMTGPYTDTGDNYWKGIKMAIDEINAAGGLLGKQLEAVRFDTQEFAPERVMQGADYLCGKLEVDSVHAGWAGWGQDVRAYGKYTAPFFADDGSQSAVDVYKQNAEEFFNIFQLTDTGINQAQSMFNVLMSLPYEYPNKKAVIITADDAWGTEVGDTLKDNFKEKGWKVAMHEIVPYGTREWGPILTQIRKINPAIIHVEIVSAQEVITFFRQFMKKPTNSILSYGYSIVPREVVGTMGTEADGLIGEVPTAMPTPEAPTPEAQAWLDRFNGIWKHLPQAGSWAAYSGVKAWAAAVEAIGDEKKHKEICDYIATKGYKGETGWWKWDEDHVMRAGGDVPIAHYQVQNGEMVAIFTDPPTKPYKNYKFQVPRWINK</sequence>
<feature type="signal peptide" evidence="5">
    <location>
        <begin position="1"/>
        <end position="23"/>
    </location>
</feature>
<organism evidence="7 8">
    <name type="scientific">Desulfamplus magnetovallimortis</name>
    <dbReference type="NCBI Taxonomy" id="1246637"/>
    <lineage>
        <taxon>Bacteria</taxon>
        <taxon>Pseudomonadati</taxon>
        <taxon>Thermodesulfobacteriota</taxon>
        <taxon>Desulfobacteria</taxon>
        <taxon>Desulfobacterales</taxon>
        <taxon>Desulfobacteraceae</taxon>
        <taxon>Desulfamplus</taxon>
    </lineage>
</organism>
<gene>
    <name evidence="7" type="ORF">MTBBW1_720021</name>
</gene>
<keyword evidence="7" id="KW-0675">Receptor</keyword>
<dbReference type="STRING" id="1246637.MTBBW1_720021"/>
<evidence type="ECO:0000256" key="5">
    <source>
        <dbReference type="SAM" id="SignalP"/>
    </source>
</evidence>
<dbReference type="InterPro" id="IPR028082">
    <property type="entry name" value="Peripla_BP_I"/>
</dbReference>
<dbReference type="InterPro" id="IPR000709">
    <property type="entry name" value="Leu_Ile_Val-bd"/>
</dbReference>
<dbReference type="OrthoDB" id="5288800at2"/>
<dbReference type="PRINTS" id="PR00337">
    <property type="entry name" value="LEUILEVALBP"/>
</dbReference>
<proteinExistence type="inferred from homology"/>
<keyword evidence="8" id="KW-1185">Reference proteome</keyword>
<dbReference type="Proteomes" id="UP000191931">
    <property type="component" value="Unassembled WGS sequence"/>
</dbReference>
<evidence type="ECO:0000259" key="6">
    <source>
        <dbReference type="Pfam" id="PF13458"/>
    </source>
</evidence>
<evidence type="ECO:0000256" key="2">
    <source>
        <dbReference type="ARBA" id="ARBA00022448"/>
    </source>
</evidence>
<dbReference type="SUPFAM" id="SSF53822">
    <property type="entry name" value="Periplasmic binding protein-like I"/>
    <property type="match status" value="1"/>
</dbReference>
<evidence type="ECO:0000256" key="4">
    <source>
        <dbReference type="ARBA" id="ARBA00022970"/>
    </source>
</evidence>
<evidence type="ECO:0000313" key="7">
    <source>
        <dbReference type="EMBL" id="SLM32444.1"/>
    </source>
</evidence>
<keyword evidence="4" id="KW-0029">Amino-acid transport</keyword>
<protein>
    <submittedName>
        <fullName evidence="7">Extracellular ligand-binding receptor</fullName>
    </submittedName>
</protein>
<dbReference type="InterPro" id="IPR051010">
    <property type="entry name" value="BCAA_transport"/>
</dbReference>
<dbReference type="Pfam" id="PF13458">
    <property type="entry name" value="Peripla_BP_6"/>
    <property type="match status" value="1"/>
</dbReference>
<evidence type="ECO:0000256" key="1">
    <source>
        <dbReference type="ARBA" id="ARBA00010062"/>
    </source>
</evidence>
<dbReference type="InterPro" id="IPR028081">
    <property type="entry name" value="Leu-bd"/>
</dbReference>
<feature type="domain" description="Leucine-binding protein" evidence="6">
    <location>
        <begin position="27"/>
        <end position="342"/>
    </location>
</feature>
<feature type="chain" id="PRO_5012438733" evidence="5">
    <location>
        <begin position="24"/>
        <end position="407"/>
    </location>
</feature>
<dbReference type="EMBL" id="FWEV01000317">
    <property type="protein sequence ID" value="SLM32444.1"/>
    <property type="molecule type" value="Genomic_DNA"/>
</dbReference>
<dbReference type="AlphaFoldDB" id="A0A1W1HJ09"/>
<reference evidence="7 8" key="1">
    <citation type="submission" date="2017-03" db="EMBL/GenBank/DDBJ databases">
        <authorList>
            <person name="Afonso C.L."/>
            <person name="Miller P.J."/>
            <person name="Scott M.A."/>
            <person name="Spackman E."/>
            <person name="Goraichik I."/>
            <person name="Dimitrov K.M."/>
            <person name="Suarez D.L."/>
            <person name="Swayne D.E."/>
        </authorList>
    </citation>
    <scope>NUCLEOTIDE SEQUENCE [LARGE SCALE GENOMIC DNA]</scope>
    <source>
        <strain evidence="7">PRJEB14757</strain>
    </source>
</reference>
<keyword evidence="2" id="KW-0813">Transport</keyword>
<comment type="similarity">
    <text evidence="1">Belongs to the leucine-binding protein family.</text>
</comment>
<dbReference type="GO" id="GO:0006865">
    <property type="term" value="P:amino acid transport"/>
    <property type="evidence" value="ECO:0007669"/>
    <property type="project" value="UniProtKB-KW"/>
</dbReference>
<keyword evidence="3 5" id="KW-0732">Signal</keyword>
<evidence type="ECO:0000313" key="8">
    <source>
        <dbReference type="Proteomes" id="UP000191931"/>
    </source>
</evidence>
<name>A0A1W1HJ09_9BACT</name>
<accession>A0A1W1HJ09</accession>
<evidence type="ECO:0000256" key="3">
    <source>
        <dbReference type="ARBA" id="ARBA00022729"/>
    </source>
</evidence>
<dbReference type="RefSeq" id="WP_080802224.1">
    <property type="nucleotide sequence ID" value="NZ_LT828543.1"/>
</dbReference>
<dbReference type="PANTHER" id="PTHR30483">
    <property type="entry name" value="LEUCINE-SPECIFIC-BINDING PROTEIN"/>
    <property type="match status" value="1"/>
</dbReference>